<feature type="region of interest" description="Disordered" evidence="1">
    <location>
        <begin position="562"/>
        <end position="583"/>
    </location>
</feature>
<keyword evidence="4" id="KW-1185">Reference proteome</keyword>
<organism evidence="3 4">
    <name type="scientific">Arenicella chitinivorans</name>
    <dbReference type="NCBI Taxonomy" id="1329800"/>
    <lineage>
        <taxon>Bacteria</taxon>
        <taxon>Pseudomonadati</taxon>
        <taxon>Pseudomonadota</taxon>
        <taxon>Gammaproteobacteria</taxon>
        <taxon>Arenicellales</taxon>
        <taxon>Arenicellaceae</taxon>
        <taxon>Arenicella</taxon>
    </lineage>
</organism>
<reference evidence="3" key="1">
    <citation type="journal article" date="2014" name="Int. J. Syst. Evol. Microbiol.">
        <title>Complete genome sequence of Corynebacterium casei LMG S-19264T (=DSM 44701T), isolated from a smear-ripened cheese.</title>
        <authorList>
            <consortium name="US DOE Joint Genome Institute (JGI-PGF)"/>
            <person name="Walter F."/>
            <person name="Albersmeier A."/>
            <person name="Kalinowski J."/>
            <person name="Ruckert C."/>
        </authorList>
    </citation>
    <scope>NUCLEOTIDE SEQUENCE</scope>
    <source>
        <strain evidence="3">KCTC 12711</strain>
    </source>
</reference>
<evidence type="ECO:0000313" key="4">
    <source>
        <dbReference type="Proteomes" id="UP000614811"/>
    </source>
</evidence>
<sequence length="632" mass="70836">MPLKHLVISICLLFFAVDTASANLCNEIQTRSAPSDTDSRIEADLHQALFPTNDHRGDRGWNRKLVTCNRKRDTKGDEIKKILTKSEYAQQKDVLFEPNLKAQLIEGKYNFFGNIVTQQKYRYVLSKSNGVWTMTIPYDPITNDVVNNRVDIYMGSLSKSYPTYTDSDKENHAWHLYDFNQLKSTGTGPNTVWSVKDDAKPIAETHCSDTTFFPGKEHKYDNQNGANSGKRDRANKHISKGKIEYSYNGTSWKTGCRVDELMQVAWRPDPNSKVVLTPSSARTWVLANFVRTAESYWSQPDNFKLRLLLKGFNDDEFSSSVKNLLKDSDYLTIRFGSKFMPYGGNQIYKTSLIQFNNFSTMTTDATYWHEVGHAFGLDDEYGATDSKGTPKDNGCEHGDYTSFDPRSYQMCVSGATETRSIYHYIATSRYVLTQICSKDTDCDRGQYCNKRIGLNRCLADGSADLGEACNKNKECKTGKCQGTGEARMCVCANDNDCDNGLCIKGPLGVGQNYCRATVNPSCRSGWTYDIRNPLNKDRCTKTTTETGTLKCKLGALDKAKNWTGPHAQSGADECRSKKGKAPKGVKCSGSFKHNIRNGADTCTKSVTDHETPTCPIGWDYKSLSGRDVCQDK</sequence>
<evidence type="ECO:0000256" key="2">
    <source>
        <dbReference type="SAM" id="SignalP"/>
    </source>
</evidence>
<feature type="chain" id="PRO_5037575608" evidence="2">
    <location>
        <begin position="23"/>
        <end position="632"/>
    </location>
</feature>
<dbReference type="SUPFAM" id="SSF55486">
    <property type="entry name" value="Metalloproteases ('zincins'), catalytic domain"/>
    <property type="match status" value="1"/>
</dbReference>
<accession>A0A918VTS6</accession>
<dbReference type="AlphaFoldDB" id="A0A918VTS6"/>
<evidence type="ECO:0000256" key="1">
    <source>
        <dbReference type="SAM" id="MobiDB-lite"/>
    </source>
</evidence>
<protein>
    <submittedName>
        <fullName evidence="3">Uncharacterized protein</fullName>
    </submittedName>
</protein>
<keyword evidence="2" id="KW-0732">Signal</keyword>
<evidence type="ECO:0000313" key="3">
    <source>
        <dbReference type="EMBL" id="GHA22084.1"/>
    </source>
</evidence>
<name>A0A918VTS6_9GAMM</name>
<comment type="caution">
    <text evidence="3">The sequence shown here is derived from an EMBL/GenBank/DDBJ whole genome shotgun (WGS) entry which is preliminary data.</text>
</comment>
<gene>
    <name evidence="3" type="ORF">GCM10008090_34890</name>
</gene>
<dbReference type="Proteomes" id="UP000614811">
    <property type="component" value="Unassembled WGS sequence"/>
</dbReference>
<proteinExistence type="predicted"/>
<dbReference type="EMBL" id="BMXA01000011">
    <property type="protein sequence ID" value="GHA22084.1"/>
    <property type="molecule type" value="Genomic_DNA"/>
</dbReference>
<dbReference type="RefSeq" id="WP_189403002.1">
    <property type="nucleotide sequence ID" value="NZ_BMXA01000011.1"/>
</dbReference>
<reference evidence="3" key="2">
    <citation type="submission" date="2020-09" db="EMBL/GenBank/DDBJ databases">
        <authorList>
            <person name="Sun Q."/>
            <person name="Kim S."/>
        </authorList>
    </citation>
    <scope>NUCLEOTIDE SEQUENCE</scope>
    <source>
        <strain evidence="3">KCTC 12711</strain>
    </source>
</reference>
<feature type="signal peptide" evidence="2">
    <location>
        <begin position="1"/>
        <end position="22"/>
    </location>
</feature>